<dbReference type="Proteomes" id="UP000285575">
    <property type="component" value="Unassembled WGS sequence"/>
</dbReference>
<comment type="similarity">
    <text evidence="7">Belongs to the MraZ family.</text>
</comment>
<feature type="domain" description="SpoVT-AbrB" evidence="8">
    <location>
        <begin position="6"/>
        <end position="52"/>
    </location>
</feature>
<dbReference type="InterPro" id="IPR020603">
    <property type="entry name" value="MraZ_dom"/>
</dbReference>
<dbReference type="InterPro" id="IPR003444">
    <property type="entry name" value="MraZ"/>
</dbReference>
<keyword evidence="5 7" id="KW-0238">DNA-binding</keyword>
<proteinExistence type="inferred from homology"/>
<reference evidence="9 10" key="1">
    <citation type="submission" date="2019-01" db="EMBL/GenBank/DDBJ databases">
        <authorList>
            <person name="Chen W.-M."/>
        </authorList>
    </citation>
    <scope>NUCLEOTIDE SEQUENCE [LARGE SCALE GENOMIC DNA]</scope>
    <source>
        <strain evidence="9 10">KYPY4</strain>
    </source>
</reference>
<dbReference type="GO" id="GO:0000976">
    <property type="term" value="F:transcription cis-regulatory region binding"/>
    <property type="evidence" value="ECO:0007669"/>
    <property type="project" value="TreeGrafter"/>
</dbReference>
<accession>A0A437RBY2</accession>
<evidence type="ECO:0000256" key="1">
    <source>
        <dbReference type="ARBA" id="ARBA00013860"/>
    </source>
</evidence>
<evidence type="ECO:0000313" key="9">
    <source>
        <dbReference type="EMBL" id="RVU44265.1"/>
    </source>
</evidence>
<keyword evidence="3" id="KW-0677">Repeat</keyword>
<gene>
    <name evidence="7 9" type="primary">mraZ</name>
    <name evidence="9" type="ORF">EOE66_16390</name>
</gene>
<dbReference type="CDD" id="cd16321">
    <property type="entry name" value="MraZ_C"/>
    <property type="match status" value="1"/>
</dbReference>
<evidence type="ECO:0000259" key="8">
    <source>
        <dbReference type="PROSITE" id="PS51740"/>
    </source>
</evidence>
<dbReference type="GO" id="GO:0005737">
    <property type="term" value="C:cytoplasm"/>
    <property type="evidence" value="ECO:0007669"/>
    <property type="project" value="UniProtKB-UniRule"/>
</dbReference>
<feature type="domain" description="SpoVT-AbrB" evidence="8">
    <location>
        <begin position="78"/>
        <end position="121"/>
    </location>
</feature>
<dbReference type="AlphaFoldDB" id="A0A437RBY2"/>
<evidence type="ECO:0000256" key="2">
    <source>
        <dbReference type="ARBA" id="ARBA00022490"/>
    </source>
</evidence>
<dbReference type="GO" id="GO:0003700">
    <property type="term" value="F:DNA-binding transcription factor activity"/>
    <property type="evidence" value="ECO:0007669"/>
    <property type="project" value="UniProtKB-UniRule"/>
</dbReference>
<dbReference type="GO" id="GO:0009295">
    <property type="term" value="C:nucleoid"/>
    <property type="evidence" value="ECO:0007669"/>
    <property type="project" value="UniProtKB-SubCell"/>
</dbReference>
<keyword evidence="2 7" id="KW-0963">Cytoplasm</keyword>
<evidence type="ECO:0000256" key="3">
    <source>
        <dbReference type="ARBA" id="ARBA00022737"/>
    </source>
</evidence>
<organism evidence="9 10">
    <name type="scientific">Rubrivivax rivuli</name>
    <dbReference type="NCBI Taxonomy" id="1862385"/>
    <lineage>
        <taxon>Bacteria</taxon>
        <taxon>Pseudomonadati</taxon>
        <taxon>Pseudomonadota</taxon>
        <taxon>Betaproteobacteria</taxon>
        <taxon>Burkholderiales</taxon>
        <taxon>Sphaerotilaceae</taxon>
        <taxon>Rubrivivax</taxon>
    </lineage>
</organism>
<dbReference type="OrthoDB" id="9807753at2"/>
<keyword evidence="4 7" id="KW-0805">Transcription regulation</keyword>
<evidence type="ECO:0000256" key="4">
    <source>
        <dbReference type="ARBA" id="ARBA00023015"/>
    </source>
</evidence>
<dbReference type="CDD" id="cd16320">
    <property type="entry name" value="MraZ_N"/>
    <property type="match status" value="1"/>
</dbReference>
<dbReference type="GO" id="GO:2000143">
    <property type="term" value="P:negative regulation of DNA-templated transcription initiation"/>
    <property type="evidence" value="ECO:0007669"/>
    <property type="project" value="TreeGrafter"/>
</dbReference>
<name>A0A437RBY2_9BURK</name>
<dbReference type="PANTHER" id="PTHR34701">
    <property type="entry name" value="TRANSCRIPTIONAL REGULATOR MRAZ"/>
    <property type="match status" value="1"/>
</dbReference>
<dbReference type="EMBL" id="SACR01000005">
    <property type="protein sequence ID" value="RVU44265.1"/>
    <property type="molecule type" value="Genomic_DNA"/>
</dbReference>
<evidence type="ECO:0000256" key="7">
    <source>
        <dbReference type="HAMAP-Rule" id="MF_01008"/>
    </source>
</evidence>
<comment type="subcellular location">
    <subcellularLocation>
        <location evidence="7">Cytoplasm</location>
        <location evidence="7">Nucleoid</location>
    </subcellularLocation>
</comment>
<dbReference type="InterPro" id="IPR038619">
    <property type="entry name" value="MraZ_sf"/>
</dbReference>
<comment type="caution">
    <text evidence="9">The sequence shown here is derived from an EMBL/GenBank/DDBJ whole genome shotgun (WGS) entry which is preliminary data.</text>
</comment>
<dbReference type="InterPro" id="IPR037914">
    <property type="entry name" value="SpoVT-AbrB_sf"/>
</dbReference>
<comment type="subunit">
    <text evidence="7">Forms oligomers.</text>
</comment>
<dbReference type="SUPFAM" id="SSF89447">
    <property type="entry name" value="AbrB/MazE/MraZ-like"/>
    <property type="match status" value="1"/>
</dbReference>
<dbReference type="Pfam" id="PF02381">
    <property type="entry name" value="MraZ"/>
    <property type="match status" value="2"/>
</dbReference>
<keyword evidence="6 7" id="KW-0804">Transcription</keyword>
<dbReference type="InterPro" id="IPR035642">
    <property type="entry name" value="MraZ_N"/>
</dbReference>
<sequence>MVFRGGPVLTLDGKGRITVPSRWRDVLMATVQGQMVVAKNPDGCLSLYPLPVWENFENSVLSLATENDAWRRFFIGSATEVELDGAARVLIPPELREWAGLVEKVKFMGVGSHFELWDSARHEAREAEALAQGRPEALRNLVIR</sequence>
<evidence type="ECO:0000256" key="5">
    <source>
        <dbReference type="ARBA" id="ARBA00023125"/>
    </source>
</evidence>
<dbReference type="InterPro" id="IPR007159">
    <property type="entry name" value="SpoVT-AbrB_dom"/>
</dbReference>
<evidence type="ECO:0000313" key="10">
    <source>
        <dbReference type="Proteomes" id="UP000285575"/>
    </source>
</evidence>
<dbReference type="PROSITE" id="PS51740">
    <property type="entry name" value="SPOVT_ABRB"/>
    <property type="match status" value="2"/>
</dbReference>
<keyword evidence="10" id="KW-1185">Reference proteome</keyword>
<dbReference type="InterPro" id="IPR035644">
    <property type="entry name" value="MraZ_C"/>
</dbReference>
<dbReference type="PANTHER" id="PTHR34701:SF1">
    <property type="entry name" value="TRANSCRIPTIONAL REGULATOR MRAZ"/>
    <property type="match status" value="1"/>
</dbReference>
<protein>
    <recommendedName>
        <fullName evidence="1 7">Transcriptional regulator MraZ</fullName>
    </recommendedName>
</protein>
<dbReference type="HAMAP" id="MF_01008">
    <property type="entry name" value="MraZ"/>
    <property type="match status" value="1"/>
</dbReference>
<evidence type="ECO:0000256" key="6">
    <source>
        <dbReference type="ARBA" id="ARBA00023163"/>
    </source>
</evidence>
<dbReference type="Gene3D" id="3.40.1550.20">
    <property type="entry name" value="Transcriptional regulator MraZ domain"/>
    <property type="match status" value="1"/>
</dbReference>